<comment type="caution">
    <text evidence="13">The sequence shown here is derived from an EMBL/GenBank/DDBJ whole genome shotgun (WGS) entry which is preliminary data.</text>
</comment>
<dbReference type="GO" id="GO:0003700">
    <property type="term" value="F:DNA-binding transcription factor activity"/>
    <property type="evidence" value="ECO:0007669"/>
    <property type="project" value="InterPro"/>
</dbReference>
<feature type="compositionally biased region" description="Low complexity" evidence="11">
    <location>
        <begin position="10"/>
        <end position="20"/>
    </location>
</feature>
<dbReference type="GO" id="GO:0005634">
    <property type="term" value="C:nucleus"/>
    <property type="evidence" value="ECO:0007669"/>
    <property type="project" value="UniProtKB-SubCell"/>
</dbReference>
<organism evidence="13 14">
    <name type="scientific">Macleaya cordata</name>
    <name type="common">Five-seeded plume-poppy</name>
    <name type="synonym">Bocconia cordata</name>
    <dbReference type="NCBI Taxonomy" id="56857"/>
    <lineage>
        <taxon>Eukaryota</taxon>
        <taxon>Viridiplantae</taxon>
        <taxon>Streptophyta</taxon>
        <taxon>Embryophyta</taxon>
        <taxon>Tracheophyta</taxon>
        <taxon>Spermatophyta</taxon>
        <taxon>Magnoliopsida</taxon>
        <taxon>Ranunculales</taxon>
        <taxon>Papaveraceae</taxon>
        <taxon>Papaveroideae</taxon>
        <taxon>Macleaya</taxon>
    </lineage>
</organism>
<feature type="domain" description="Homeobox" evidence="12">
    <location>
        <begin position="28"/>
        <end position="82"/>
    </location>
</feature>
<dbReference type="EMBL" id="MVGT01000437">
    <property type="protein sequence ID" value="OVA18334.1"/>
    <property type="molecule type" value="Genomic_DNA"/>
</dbReference>
<comment type="similarity">
    <text evidence="8">Belongs to the WUS homeobox family.</text>
</comment>
<evidence type="ECO:0000256" key="2">
    <source>
        <dbReference type="ARBA" id="ARBA00022473"/>
    </source>
</evidence>
<dbReference type="FunFam" id="1.10.10.60:FF:000146">
    <property type="entry name" value="WUSCHEL-related homeobox 4"/>
    <property type="match status" value="1"/>
</dbReference>
<feature type="region of interest" description="Disordered" evidence="11">
    <location>
        <begin position="1"/>
        <end position="22"/>
    </location>
</feature>
<evidence type="ECO:0000259" key="12">
    <source>
        <dbReference type="PROSITE" id="PS50071"/>
    </source>
</evidence>
<evidence type="ECO:0000313" key="13">
    <source>
        <dbReference type="EMBL" id="OVA18334.1"/>
    </source>
</evidence>
<dbReference type="PROSITE" id="PS51257">
    <property type="entry name" value="PROKAR_LIPOPROTEIN"/>
    <property type="match status" value="1"/>
</dbReference>
<dbReference type="GO" id="GO:0099402">
    <property type="term" value="P:plant organ development"/>
    <property type="evidence" value="ECO:0007669"/>
    <property type="project" value="InterPro"/>
</dbReference>
<dbReference type="Proteomes" id="UP000195402">
    <property type="component" value="Unassembled WGS sequence"/>
</dbReference>
<dbReference type="PANTHER" id="PTHR45940">
    <property type="entry name" value="WUSCHEL-RELATED HOMEOBOX 1-RELATED"/>
    <property type="match status" value="1"/>
</dbReference>
<keyword evidence="5 9" id="KW-0371">Homeobox</keyword>
<keyword evidence="4 9" id="KW-0238">DNA-binding</keyword>
<evidence type="ECO:0000256" key="3">
    <source>
        <dbReference type="ARBA" id="ARBA00023015"/>
    </source>
</evidence>
<dbReference type="STRING" id="56857.A0A200R6I4"/>
<comment type="subcellular location">
    <subcellularLocation>
        <location evidence="1 9 10">Nucleus</location>
    </subcellularLocation>
</comment>
<protein>
    <submittedName>
        <fullName evidence="13">Homeobox domain</fullName>
    </submittedName>
</protein>
<name>A0A200R6I4_MACCD</name>
<dbReference type="GO" id="GO:0003677">
    <property type="term" value="F:DNA binding"/>
    <property type="evidence" value="ECO:0007669"/>
    <property type="project" value="UniProtKB-UniRule"/>
</dbReference>
<keyword evidence="2" id="KW-0217">Developmental protein</keyword>
<dbReference type="Gene3D" id="1.10.10.60">
    <property type="entry name" value="Homeodomain-like"/>
    <property type="match status" value="1"/>
</dbReference>
<evidence type="ECO:0000256" key="9">
    <source>
        <dbReference type="PROSITE-ProRule" id="PRU00108"/>
    </source>
</evidence>
<evidence type="ECO:0000256" key="11">
    <source>
        <dbReference type="SAM" id="MobiDB-lite"/>
    </source>
</evidence>
<evidence type="ECO:0000256" key="7">
    <source>
        <dbReference type="ARBA" id="ARBA00023242"/>
    </source>
</evidence>
<dbReference type="PANTHER" id="PTHR45940:SF6">
    <property type="entry name" value="WUSCHEL-RELATED HOMEOBOX 2"/>
    <property type="match status" value="1"/>
</dbReference>
<dbReference type="SUPFAM" id="SSF46689">
    <property type="entry name" value="Homeodomain-like"/>
    <property type="match status" value="1"/>
</dbReference>
<evidence type="ECO:0000256" key="4">
    <source>
        <dbReference type="ARBA" id="ARBA00023125"/>
    </source>
</evidence>
<dbReference type="Pfam" id="PF00046">
    <property type="entry name" value="Homeodomain"/>
    <property type="match status" value="1"/>
</dbReference>
<dbReference type="InterPro" id="IPR001356">
    <property type="entry name" value="HD"/>
</dbReference>
<dbReference type="InterPro" id="IPR044555">
    <property type="entry name" value="WUSCHEL-like"/>
</dbReference>
<evidence type="ECO:0000256" key="10">
    <source>
        <dbReference type="RuleBase" id="RU000682"/>
    </source>
</evidence>
<keyword evidence="6" id="KW-0804">Transcription</keyword>
<dbReference type="SMART" id="SM00389">
    <property type="entry name" value="HOX"/>
    <property type="match status" value="1"/>
</dbReference>
<keyword evidence="7 9" id="KW-0539">Nucleus</keyword>
<dbReference type="InParanoid" id="A0A200R6I4"/>
<dbReference type="OrthoDB" id="1896656at2759"/>
<dbReference type="AlphaFoldDB" id="A0A200R6I4"/>
<dbReference type="OMA" id="CEHFNTI"/>
<accession>A0A200R6I4</accession>
<proteinExistence type="inferred from homology"/>
<dbReference type="PROSITE" id="PS50071">
    <property type="entry name" value="HOMEOBOX_2"/>
    <property type="match status" value="1"/>
</dbReference>
<evidence type="ECO:0000256" key="5">
    <source>
        <dbReference type="ARBA" id="ARBA00023155"/>
    </source>
</evidence>
<evidence type="ECO:0000256" key="1">
    <source>
        <dbReference type="ARBA" id="ARBA00004123"/>
    </source>
</evidence>
<keyword evidence="3" id="KW-0805">Transcription regulation</keyword>
<reference evidence="13 14" key="1">
    <citation type="journal article" date="2017" name="Mol. Plant">
        <title>The Genome of Medicinal Plant Macleaya cordata Provides New Insights into Benzylisoquinoline Alkaloids Metabolism.</title>
        <authorList>
            <person name="Liu X."/>
            <person name="Liu Y."/>
            <person name="Huang P."/>
            <person name="Ma Y."/>
            <person name="Qing Z."/>
            <person name="Tang Q."/>
            <person name="Cao H."/>
            <person name="Cheng P."/>
            <person name="Zheng Y."/>
            <person name="Yuan Z."/>
            <person name="Zhou Y."/>
            <person name="Liu J."/>
            <person name="Tang Z."/>
            <person name="Zhuo Y."/>
            <person name="Zhang Y."/>
            <person name="Yu L."/>
            <person name="Huang J."/>
            <person name="Yang P."/>
            <person name="Peng Q."/>
            <person name="Zhang J."/>
            <person name="Jiang W."/>
            <person name="Zhang Z."/>
            <person name="Lin K."/>
            <person name="Ro D.K."/>
            <person name="Chen X."/>
            <person name="Xiong X."/>
            <person name="Shang Y."/>
            <person name="Huang S."/>
            <person name="Zeng J."/>
        </authorList>
    </citation>
    <scope>NUCLEOTIDE SEQUENCE [LARGE SCALE GENOMIC DNA]</scope>
    <source>
        <strain evidence="14">cv. BLH2017</strain>
        <tissue evidence="13">Root</tissue>
    </source>
</reference>
<gene>
    <name evidence="13" type="ORF">BVC80_1835g772</name>
</gene>
<evidence type="ECO:0000313" key="14">
    <source>
        <dbReference type="Proteomes" id="UP000195402"/>
    </source>
</evidence>
<dbReference type="InterPro" id="IPR009057">
    <property type="entry name" value="Homeodomain-like_sf"/>
</dbReference>
<evidence type="ECO:0000256" key="6">
    <source>
        <dbReference type="ARBA" id="ARBA00023163"/>
    </source>
</evidence>
<dbReference type="FunCoup" id="A0A200R6I4">
    <property type="interactions" value="150"/>
</dbReference>
<feature type="region of interest" description="Disordered" evidence="11">
    <location>
        <begin position="236"/>
        <end position="265"/>
    </location>
</feature>
<sequence>MEEHKNNNDGGSSPGASSSSCCRWNPKKEQISMLEGLYRQGIRTPSAEQIQQITSRLKVYGHIEGKNVFYWFQNHKARQRQKQKQENMLYLNRFLHKPSHPLYAPPPPPCNNVLCNPFYIPSHTASTINNGYYQQYPITNLPLMPGGVLRRSPRVVDYKEVEKKRSTDSAGYEAALMNNRLDGRHAGDFNEDKFIINTPTYSTASSSRSSSHETLALFPLHPTGVLEEKYSTSRNYYYSSHPPPPPPSSSAENINNSNLSNNNNSSSEISCLKEIMSTTSTDHPFFDFFAEQDHYCEHFNTITHN</sequence>
<feature type="DNA-binding region" description="Homeobox" evidence="9">
    <location>
        <begin position="30"/>
        <end position="83"/>
    </location>
</feature>
<dbReference type="CDD" id="cd00086">
    <property type="entry name" value="homeodomain"/>
    <property type="match status" value="1"/>
</dbReference>
<feature type="compositionally biased region" description="Low complexity" evidence="11">
    <location>
        <begin position="249"/>
        <end position="265"/>
    </location>
</feature>
<evidence type="ECO:0000256" key="8">
    <source>
        <dbReference type="ARBA" id="ARBA00024040"/>
    </source>
</evidence>
<keyword evidence="14" id="KW-1185">Reference proteome</keyword>